<organism evidence="2 3">
    <name type="scientific">Pseudoduganella danionis</name>
    <dbReference type="NCBI Taxonomy" id="1890295"/>
    <lineage>
        <taxon>Bacteria</taxon>
        <taxon>Pseudomonadati</taxon>
        <taxon>Pseudomonadota</taxon>
        <taxon>Betaproteobacteria</taxon>
        <taxon>Burkholderiales</taxon>
        <taxon>Oxalobacteraceae</taxon>
        <taxon>Telluria group</taxon>
        <taxon>Pseudoduganella</taxon>
    </lineage>
</organism>
<dbReference type="EMBL" id="WNKW01000002">
    <property type="protein sequence ID" value="MTW33337.1"/>
    <property type="molecule type" value="Genomic_DNA"/>
</dbReference>
<proteinExistence type="predicted"/>
<gene>
    <name evidence="2" type="ORF">GM655_10920</name>
</gene>
<comment type="caution">
    <text evidence="2">The sequence shown here is derived from an EMBL/GenBank/DDBJ whole genome shotgun (WGS) entry which is preliminary data.</text>
</comment>
<keyword evidence="1" id="KW-1133">Transmembrane helix</keyword>
<keyword evidence="3" id="KW-1185">Reference proteome</keyword>
<accession>A0ABW9SMS1</accession>
<sequence>MKRNVRNFALAMLGGLCGNLIYVHTLGDPTDYHWGRSLVFSCFMAASLVALQIYRQRQN</sequence>
<dbReference type="RefSeq" id="WP_155434682.1">
    <property type="nucleotide sequence ID" value="NZ_JBHLXK010000004.1"/>
</dbReference>
<feature type="transmembrane region" description="Helical" evidence="1">
    <location>
        <begin position="33"/>
        <end position="54"/>
    </location>
</feature>
<dbReference type="Proteomes" id="UP000735592">
    <property type="component" value="Unassembled WGS sequence"/>
</dbReference>
<protein>
    <submittedName>
        <fullName evidence="2">Uncharacterized protein</fullName>
    </submittedName>
</protein>
<feature type="transmembrane region" description="Helical" evidence="1">
    <location>
        <begin position="7"/>
        <end position="27"/>
    </location>
</feature>
<reference evidence="2 3" key="1">
    <citation type="submission" date="2019-11" db="EMBL/GenBank/DDBJ databases">
        <title>Type strains purchased from KCTC, JCM and DSMZ.</title>
        <authorList>
            <person name="Lu H."/>
        </authorList>
    </citation>
    <scope>NUCLEOTIDE SEQUENCE [LARGE SCALE GENOMIC DNA]</scope>
    <source>
        <strain evidence="2 3">DSM 103461</strain>
    </source>
</reference>
<keyword evidence="1" id="KW-0812">Transmembrane</keyword>
<evidence type="ECO:0000313" key="2">
    <source>
        <dbReference type="EMBL" id="MTW33337.1"/>
    </source>
</evidence>
<name>A0ABW9SMS1_9BURK</name>
<evidence type="ECO:0000256" key="1">
    <source>
        <dbReference type="SAM" id="Phobius"/>
    </source>
</evidence>
<evidence type="ECO:0000313" key="3">
    <source>
        <dbReference type="Proteomes" id="UP000735592"/>
    </source>
</evidence>
<keyword evidence="1" id="KW-0472">Membrane</keyword>